<dbReference type="EMBL" id="CALTRL010005762">
    <property type="protein sequence ID" value="CAH7685970.1"/>
    <property type="molecule type" value="Genomic_DNA"/>
</dbReference>
<feature type="region of interest" description="Disordered" evidence="13">
    <location>
        <begin position="1"/>
        <end position="30"/>
    </location>
</feature>
<keyword evidence="6 14" id="KW-0812">Transmembrane</keyword>
<feature type="domain" description="Dipeptidylpeptidase IV N-terminal" evidence="16">
    <location>
        <begin position="225"/>
        <end position="645"/>
    </location>
</feature>
<evidence type="ECO:0000259" key="16">
    <source>
        <dbReference type="Pfam" id="PF00930"/>
    </source>
</evidence>
<evidence type="ECO:0000256" key="3">
    <source>
        <dbReference type="ARBA" id="ARBA00022438"/>
    </source>
</evidence>
<comment type="subcellular location">
    <subcellularLocation>
        <location evidence="1">Vacuole membrane</location>
        <topology evidence="1">Single-pass type II membrane protein</topology>
    </subcellularLocation>
</comment>
<dbReference type="PANTHER" id="PTHR11731:SF200">
    <property type="entry name" value="DIPEPTIDYL PEPTIDASE 10, ISOFORM B"/>
    <property type="match status" value="1"/>
</dbReference>
<dbReference type="FunFam" id="3.40.50.1820:FF:000003">
    <property type="entry name" value="Dipeptidyl peptidase 4"/>
    <property type="match status" value="1"/>
</dbReference>
<accession>A0AAV0BHQ6</accession>
<evidence type="ECO:0000256" key="7">
    <source>
        <dbReference type="ARBA" id="ARBA00022801"/>
    </source>
</evidence>
<dbReference type="GO" id="GO:0005774">
    <property type="term" value="C:vacuolar membrane"/>
    <property type="evidence" value="ECO:0007669"/>
    <property type="project" value="UniProtKB-SubCell"/>
</dbReference>
<dbReference type="Pfam" id="PF00326">
    <property type="entry name" value="Peptidase_S9"/>
    <property type="match status" value="1"/>
</dbReference>
<dbReference type="AlphaFoldDB" id="A0AAV0BHQ6"/>
<dbReference type="InterPro" id="IPR001375">
    <property type="entry name" value="Peptidase_S9_cat"/>
</dbReference>
<dbReference type="Gene3D" id="3.40.50.1820">
    <property type="entry name" value="alpha/beta hydrolase"/>
    <property type="match status" value="1"/>
</dbReference>
<dbReference type="InterPro" id="IPR002471">
    <property type="entry name" value="Pept_S9_AS"/>
</dbReference>
<evidence type="ECO:0000256" key="11">
    <source>
        <dbReference type="ARBA" id="ARBA00023136"/>
    </source>
</evidence>
<dbReference type="Proteomes" id="UP001153365">
    <property type="component" value="Unassembled WGS sequence"/>
</dbReference>
<evidence type="ECO:0000256" key="14">
    <source>
        <dbReference type="SAM" id="Phobius"/>
    </source>
</evidence>
<dbReference type="PROSITE" id="PS00708">
    <property type="entry name" value="PRO_ENDOPEP_SER"/>
    <property type="match status" value="1"/>
</dbReference>
<keyword evidence="11 14" id="KW-0472">Membrane</keyword>
<dbReference type="SUPFAM" id="SSF82171">
    <property type="entry name" value="DPP6 N-terminal domain-like"/>
    <property type="match status" value="1"/>
</dbReference>
<keyword evidence="7" id="KW-0378">Hydrolase</keyword>
<dbReference type="Pfam" id="PF00930">
    <property type="entry name" value="DPPIV_N"/>
    <property type="match status" value="1"/>
</dbReference>
<dbReference type="GO" id="GO:0008239">
    <property type="term" value="F:dipeptidyl-peptidase activity"/>
    <property type="evidence" value="ECO:0007669"/>
    <property type="project" value="TreeGrafter"/>
</dbReference>
<feature type="domain" description="Peptidase S9 prolyl oligopeptidase catalytic" evidence="15">
    <location>
        <begin position="767"/>
        <end position="962"/>
    </location>
</feature>
<evidence type="ECO:0000256" key="13">
    <source>
        <dbReference type="SAM" id="MobiDB-lite"/>
    </source>
</evidence>
<evidence type="ECO:0000256" key="2">
    <source>
        <dbReference type="ARBA" id="ARBA00006150"/>
    </source>
</evidence>
<dbReference type="GO" id="GO:0006508">
    <property type="term" value="P:proteolysis"/>
    <property type="evidence" value="ECO:0007669"/>
    <property type="project" value="UniProtKB-KW"/>
</dbReference>
<dbReference type="InterPro" id="IPR002469">
    <property type="entry name" value="Peptidase_S9B_N"/>
</dbReference>
<reference evidence="17" key="1">
    <citation type="submission" date="2022-06" db="EMBL/GenBank/DDBJ databases">
        <authorList>
            <consortium name="SYNGENTA / RWTH Aachen University"/>
        </authorList>
    </citation>
    <scope>NUCLEOTIDE SEQUENCE</scope>
</reference>
<dbReference type="GO" id="GO:0004177">
    <property type="term" value="F:aminopeptidase activity"/>
    <property type="evidence" value="ECO:0007669"/>
    <property type="project" value="UniProtKB-KW"/>
</dbReference>
<dbReference type="InterPro" id="IPR050278">
    <property type="entry name" value="Serine_Prot_S9B/DPPIV"/>
</dbReference>
<evidence type="ECO:0000313" key="18">
    <source>
        <dbReference type="Proteomes" id="UP001153365"/>
    </source>
</evidence>
<keyword evidence="5" id="KW-0645">Protease</keyword>
<evidence type="ECO:0000313" key="17">
    <source>
        <dbReference type="EMBL" id="CAH7685970.1"/>
    </source>
</evidence>
<keyword evidence="3" id="KW-0031">Aminopeptidase</keyword>
<dbReference type="Gene3D" id="2.140.10.30">
    <property type="entry name" value="Dipeptidylpeptidase IV, N-terminal domain"/>
    <property type="match status" value="1"/>
</dbReference>
<keyword evidence="8" id="KW-0720">Serine protease</keyword>
<evidence type="ECO:0000256" key="1">
    <source>
        <dbReference type="ARBA" id="ARBA00004576"/>
    </source>
</evidence>
<keyword evidence="10 14" id="KW-1133">Transmembrane helix</keyword>
<evidence type="ECO:0000256" key="8">
    <source>
        <dbReference type="ARBA" id="ARBA00022825"/>
    </source>
</evidence>
<evidence type="ECO:0000259" key="15">
    <source>
        <dbReference type="Pfam" id="PF00326"/>
    </source>
</evidence>
<organism evidence="17 18">
    <name type="scientific">Phakopsora pachyrhizi</name>
    <name type="common">Asian soybean rust disease fungus</name>
    <dbReference type="NCBI Taxonomy" id="170000"/>
    <lineage>
        <taxon>Eukaryota</taxon>
        <taxon>Fungi</taxon>
        <taxon>Dikarya</taxon>
        <taxon>Basidiomycota</taxon>
        <taxon>Pucciniomycotina</taxon>
        <taxon>Pucciniomycetes</taxon>
        <taxon>Pucciniales</taxon>
        <taxon>Phakopsoraceae</taxon>
        <taxon>Phakopsora</taxon>
    </lineage>
</organism>
<evidence type="ECO:0000256" key="9">
    <source>
        <dbReference type="ARBA" id="ARBA00022968"/>
    </source>
</evidence>
<dbReference type="PANTHER" id="PTHR11731">
    <property type="entry name" value="PROTEASE FAMILY S9B,C DIPEPTIDYL-PEPTIDASE IV-RELATED"/>
    <property type="match status" value="1"/>
</dbReference>
<keyword evidence="18" id="KW-1185">Reference proteome</keyword>
<keyword evidence="12" id="KW-0325">Glycoprotein</keyword>
<dbReference type="SUPFAM" id="SSF53474">
    <property type="entry name" value="alpha/beta-Hydrolases"/>
    <property type="match status" value="1"/>
</dbReference>
<evidence type="ECO:0000256" key="12">
    <source>
        <dbReference type="ARBA" id="ARBA00023180"/>
    </source>
</evidence>
<name>A0AAV0BHQ6_PHAPC</name>
<proteinExistence type="inferred from homology"/>
<comment type="caution">
    <text evidence="17">The sequence shown here is derived from an EMBL/GenBank/DDBJ whole genome shotgun (WGS) entry which is preliminary data.</text>
</comment>
<protein>
    <submittedName>
        <fullName evidence="17">Dipeptidyl peptidase IV N-terminal region-domain-containing protein</fullName>
    </submittedName>
</protein>
<dbReference type="GO" id="GO:0005886">
    <property type="term" value="C:plasma membrane"/>
    <property type="evidence" value="ECO:0007669"/>
    <property type="project" value="TreeGrafter"/>
</dbReference>
<evidence type="ECO:0000256" key="10">
    <source>
        <dbReference type="ARBA" id="ARBA00022989"/>
    </source>
</evidence>
<feature type="transmembrane region" description="Helical" evidence="14">
    <location>
        <begin position="102"/>
        <end position="122"/>
    </location>
</feature>
<evidence type="ECO:0000256" key="5">
    <source>
        <dbReference type="ARBA" id="ARBA00022670"/>
    </source>
</evidence>
<keyword evidence="9" id="KW-0735">Signal-anchor</keyword>
<evidence type="ECO:0000256" key="6">
    <source>
        <dbReference type="ARBA" id="ARBA00022692"/>
    </source>
</evidence>
<comment type="similarity">
    <text evidence="2">Belongs to the peptidase S9B family.</text>
</comment>
<gene>
    <name evidence="17" type="ORF">PPACK8108_LOCUS20561</name>
</gene>
<keyword evidence="4" id="KW-0926">Vacuole</keyword>
<evidence type="ECO:0000256" key="4">
    <source>
        <dbReference type="ARBA" id="ARBA00022554"/>
    </source>
</evidence>
<dbReference type="InterPro" id="IPR029058">
    <property type="entry name" value="AB_hydrolase_fold"/>
</dbReference>
<sequence>MMREGDEMIEEFEELQSHEEDDEEDDEDEEDYIISNSVSSLFLSRNQHNYHQPNHILPINSSPTSSRLQSVVDTLVSTLSFLRHPSDSQSTRKPVNTSIISIRLLALISLGLSTFGVLLYLVGKPSNYYSSSTSYSDRFRNYQNASSSSHSGKRLISWDDYNRFQPYTHTIDWLTEAGDGVYSEIALDGILLTDLNSNSKRYLIRTKDLIDNEGNRVSPSKFTVSSDLRYVMIPNTIKKQWRYSSFGIYWIFDTEQKTVTSLHSQRSNSDPQISIAQWSPTGHSIAYVFRNDIYLITNPQRSSDPLRLTKTGTSTIFNGVCDWVYEEEVFSDSTALWWSPDSRKIVWLSSDESEVRDYQLTVYNPSTTAGRVTPYKNKKFMKYPKPGYENPIVALRMFDLDGYERSLASGNGKKVEVDDFIRELKLDGAIEDKERIIMEVAWVSDDELIVREINRIATIEKTGYFRFDNSAMSNVSKDRGHEVLGKVVMDLDYTKIDGGWAEPGQFIRPITPVNSKHDFEPGYLDIRIDPQGYRHVAYFSPSDSDRPIFLSSGQWEVDEKILAVDLDRRLVYFIGANPSTERHLYSVRLPDREELKGLRNMKGESEGRNRNGISKVTDGVGYYSAEFSGLGGFYLLSYSGPDVPWQKLIKVDDHSLSLFFFFLHSFFTYFFNGDSKISLYTYLVGDWLALGFDNMIEENVGLKRSLQEFDLPAINYRTVKNSIGQDMNVREILPVDMDFSGRTKYPVLFRVYGGPNSQMASKRFGIDWNDYLSSALSYIIVNIDGRGTGFRGRSFRVGVRNRLGELESLDMSTAAKFYAKLKYVDPDRIGIWGWSYGGYLTCKTAESYSSVFSMALAVAPVTDWRYYDSIYTERYMSTPHLNKIGYERSAVSRIDGFKNLSFSLAHGSADDNVHFLNSAELLDRLTYSKNHDFQFRLFIDSDHSIRTRGAHDELMRWMTDYLILKWGDGREPKPEVIKRPIFNYRKK</sequence>
<dbReference type="GO" id="GO:0004252">
    <property type="term" value="F:serine-type endopeptidase activity"/>
    <property type="evidence" value="ECO:0007669"/>
    <property type="project" value="InterPro"/>
</dbReference>
<feature type="compositionally biased region" description="Acidic residues" evidence="13">
    <location>
        <begin position="7"/>
        <end position="30"/>
    </location>
</feature>